<protein>
    <submittedName>
        <fullName evidence="1">Uncharacterized protein</fullName>
    </submittedName>
</protein>
<comment type="caution">
    <text evidence="1">The sequence shown here is derived from an EMBL/GenBank/DDBJ whole genome shotgun (WGS) entry which is preliminary data.</text>
</comment>
<keyword evidence="2" id="KW-1185">Reference proteome</keyword>
<evidence type="ECO:0000313" key="1">
    <source>
        <dbReference type="EMBL" id="CAJ1941616.1"/>
    </source>
</evidence>
<name>A0AAD2CYA0_9STRA</name>
<proteinExistence type="predicted"/>
<dbReference type="EMBL" id="CAKOGP040001046">
    <property type="protein sequence ID" value="CAJ1941616.1"/>
    <property type="molecule type" value="Genomic_DNA"/>
</dbReference>
<dbReference type="AlphaFoldDB" id="A0AAD2CYA0"/>
<gene>
    <name evidence="1" type="ORF">CYCCA115_LOCUS7592</name>
</gene>
<sequence length="192" mass="21505">MDILSKTKVHRGVTKNMKAVRFVDPTCRFDSGSSISDSHASIPMKSDELPAAQHHQQKCIESFRDPDLYCVERRSSISEQDILQDIPRRDTAKADGSPVESILKKGKISKYSAARTLFGSDSSLASNPWNISHDSHDLIAPLIPERYISEDVSTDDSLEASIDSSIPTAKQRRESNRDVFLRQFLRIDEVGD</sequence>
<organism evidence="1 2">
    <name type="scientific">Cylindrotheca closterium</name>
    <dbReference type="NCBI Taxonomy" id="2856"/>
    <lineage>
        <taxon>Eukaryota</taxon>
        <taxon>Sar</taxon>
        <taxon>Stramenopiles</taxon>
        <taxon>Ochrophyta</taxon>
        <taxon>Bacillariophyta</taxon>
        <taxon>Bacillariophyceae</taxon>
        <taxon>Bacillariophycidae</taxon>
        <taxon>Bacillariales</taxon>
        <taxon>Bacillariaceae</taxon>
        <taxon>Cylindrotheca</taxon>
    </lineage>
</organism>
<accession>A0AAD2CYA0</accession>
<dbReference type="Proteomes" id="UP001295423">
    <property type="component" value="Unassembled WGS sequence"/>
</dbReference>
<evidence type="ECO:0000313" key="2">
    <source>
        <dbReference type="Proteomes" id="UP001295423"/>
    </source>
</evidence>
<reference evidence="1" key="1">
    <citation type="submission" date="2023-08" db="EMBL/GenBank/DDBJ databases">
        <authorList>
            <person name="Audoor S."/>
            <person name="Bilcke G."/>
        </authorList>
    </citation>
    <scope>NUCLEOTIDE SEQUENCE</scope>
</reference>